<dbReference type="Gene3D" id="3.40.630.150">
    <property type="entry name" value="Malonyl-CoA decarboxylase, catalytic domain"/>
    <property type="match status" value="2"/>
</dbReference>
<dbReference type="GO" id="GO:0005782">
    <property type="term" value="C:peroxisomal matrix"/>
    <property type="evidence" value="ECO:0007669"/>
    <property type="project" value="TreeGrafter"/>
</dbReference>
<dbReference type="InterPro" id="IPR038917">
    <property type="entry name" value="Malonyl_CoA_deC"/>
</dbReference>
<accession>A0A8S3ZD40</accession>
<dbReference type="GO" id="GO:0006633">
    <property type="term" value="P:fatty acid biosynthetic process"/>
    <property type="evidence" value="ECO:0007669"/>
    <property type="project" value="InterPro"/>
</dbReference>
<feature type="domain" description="Malonyl-CoA decarboxylase C-terminal" evidence="2">
    <location>
        <begin position="319"/>
        <end position="509"/>
    </location>
</feature>
<name>A0A8S3ZD40_9EUPU</name>
<dbReference type="InterPro" id="IPR007956">
    <property type="entry name" value="Malonyl_CoA_deC_C"/>
</dbReference>
<sequence length="545" mass="61942">MLPRVVMESLRRLQHIKMVLHPDMLLKNSAMRPYTVMTSGSNDVQNLLRNTFSDIDANLITSEVKCRNFMEHYSNLAQDQRGHFLCELAKQFGIDKDSALSVANNIVIAKDKGEANLIAVSDRLRSALRPKFKTLFTHMGRVQGGVKFLVDVRADVLNLKQSCTSELDAAFYQELNSALRELLMLWFTVGFLNLERITWNSPCDLVQKVSNYEAVHKIKTWEDIKRRVGSYRRCYIFTHNSMPREPVVVLHTALTNEISSSIHSIILNARFRPSLSSDVGDSVPDFYTLDAPSPSTAPPTPSTPNSTFQSLASLSSCPDEEKEDPAQITCAVFYSITSTQKGLQGIEMGNYLIKSVVRKLQEEFPHLQQFSSLSPIPGFRDWLLSAITHYINMTNAGEVPSVPLLLPEELANIAPYQQLGHRSPMDTFKDLVLTHKWYRNQPLTQVMSGPLMRLCAHYLYVQKRRNYALNPVANFHLSNGAVLWRINFLADTSHRGLTQSCTLMVNYRYFLESTEDNSRNYLENHQIQASPEVLDLLRGQAFTWC</sequence>
<dbReference type="Proteomes" id="UP000678393">
    <property type="component" value="Unassembled WGS sequence"/>
</dbReference>
<dbReference type="GO" id="GO:0050080">
    <property type="term" value="F:malonyl-CoA decarboxylase activity"/>
    <property type="evidence" value="ECO:0007669"/>
    <property type="project" value="InterPro"/>
</dbReference>
<protein>
    <recommendedName>
        <fullName evidence="6">Malonyl-CoA decarboxylase</fullName>
    </recommendedName>
</protein>
<dbReference type="EMBL" id="CAJHNH020002708">
    <property type="protein sequence ID" value="CAG5127514.1"/>
    <property type="molecule type" value="Genomic_DNA"/>
</dbReference>
<dbReference type="OrthoDB" id="426718at2759"/>
<reference evidence="4" key="1">
    <citation type="submission" date="2021-04" db="EMBL/GenBank/DDBJ databases">
        <authorList>
            <consortium name="Molecular Ecology Group"/>
        </authorList>
    </citation>
    <scope>NUCLEOTIDE SEQUENCE</scope>
</reference>
<proteinExistence type="predicted"/>
<feature type="domain" description="Malonyl-CoA decarboxylase C-terminal" evidence="2">
    <location>
        <begin position="190"/>
        <end position="270"/>
    </location>
</feature>
<dbReference type="PANTHER" id="PTHR28641">
    <property type="match status" value="1"/>
</dbReference>
<evidence type="ECO:0000313" key="4">
    <source>
        <dbReference type="EMBL" id="CAG5127514.1"/>
    </source>
</evidence>
<evidence type="ECO:0008006" key="6">
    <source>
        <dbReference type="Google" id="ProtNLM"/>
    </source>
</evidence>
<comment type="caution">
    <text evidence="4">The sequence shown here is derived from an EMBL/GenBank/DDBJ whole genome shotgun (WGS) entry which is preliminary data.</text>
</comment>
<evidence type="ECO:0000313" key="5">
    <source>
        <dbReference type="Proteomes" id="UP000678393"/>
    </source>
</evidence>
<evidence type="ECO:0000259" key="2">
    <source>
        <dbReference type="Pfam" id="PF05292"/>
    </source>
</evidence>
<evidence type="ECO:0000259" key="3">
    <source>
        <dbReference type="Pfam" id="PF17408"/>
    </source>
</evidence>
<dbReference type="GO" id="GO:0005759">
    <property type="term" value="C:mitochondrial matrix"/>
    <property type="evidence" value="ECO:0007669"/>
    <property type="project" value="TreeGrafter"/>
</dbReference>
<dbReference type="Pfam" id="PF05292">
    <property type="entry name" value="MCD"/>
    <property type="match status" value="2"/>
</dbReference>
<dbReference type="Pfam" id="PF17408">
    <property type="entry name" value="MCD_N"/>
    <property type="match status" value="1"/>
</dbReference>
<keyword evidence="5" id="KW-1185">Reference proteome</keyword>
<dbReference type="InterPro" id="IPR035372">
    <property type="entry name" value="MCD_N"/>
</dbReference>
<dbReference type="GO" id="GO:2001294">
    <property type="term" value="P:malonyl-CoA catabolic process"/>
    <property type="evidence" value="ECO:0007669"/>
    <property type="project" value="TreeGrafter"/>
</dbReference>
<organism evidence="4 5">
    <name type="scientific">Candidula unifasciata</name>
    <dbReference type="NCBI Taxonomy" id="100452"/>
    <lineage>
        <taxon>Eukaryota</taxon>
        <taxon>Metazoa</taxon>
        <taxon>Spiralia</taxon>
        <taxon>Lophotrochozoa</taxon>
        <taxon>Mollusca</taxon>
        <taxon>Gastropoda</taxon>
        <taxon>Heterobranchia</taxon>
        <taxon>Euthyneura</taxon>
        <taxon>Panpulmonata</taxon>
        <taxon>Eupulmonata</taxon>
        <taxon>Stylommatophora</taxon>
        <taxon>Helicina</taxon>
        <taxon>Helicoidea</taxon>
        <taxon>Geomitridae</taxon>
        <taxon>Candidula</taxon>
    </lineage>
</organism>
<gene>
    <name evidence="4" type="ORF">CUNI_LOCUS13072</name>
</gene>
<dbReference type="InterPro" id="IPR038351">
    <property type="entry name" value="MCD_N_sf"/>
</dbReference>
<dbReference type="InterPro" id="IPR042303">
    <property type="entry name" value="Malonyl_CoA_deC_C_sf"/>
</dbReference>
<dbReference type="GO" id="GO:0006085">
    <property type="term" value="P:acetyl-CoA biosynthetic process"/>
    <property type="evidence" value="ECO:0007669"/>
    <property type="project" value="TreeGrafter"/>
</dbReference>
<evidence type="ECO:0000256" key="1">
    <source>
        <dbReference type="SAM" id="MobiDB-lite"/>
    </source>
</evidence>
<dbReference type="PANTHER" id="PTHR28641:SF1">
    <property type="entry name" value="MALONYL-COA DECARBOXYLASE, MITOCHONDRIAL"/>
    <property type="match status" value="1"/>
</dbReference>
<feature type="domain" description="Malonyl-CoA decarboxylase N-terminal" evidence="3">
    <location>
        <begin position="115"/>
        <end position="187"/>
    </location>
</feature>
<feature type="region of interest" description="Disordered" evidence="1">
    <location>
        <begin position="290"/>
        <end position="320"/>
    </location>
</feature>
<dbReference type="AlphaFoldDB" id="A0A8S3ZD40"/>
<dbReference type="Gene3D" id="1.20.140.90">
    <property type="entry name" value="Malonyl-CoA decarboxylase, oligemerization domain"/>
    <property type="match status" value="1"/>
</dbReference>